<accession>A0A2V2YS79</accession>
<dbReference type="EMBL" id="QGTQ01000010">
    <property type="protein sequence ID" value="PWW01123.1"/>
    <property type="molecule type" value="Genomic_DNA"/>
</dbReference>
<proteinExistence type="predicted"/>
<name>A0A2V2YS79_9BACL</name>
<keyword evidence="2" id="KW-1185">Reference proteome</keyword>
<dbReference type="AlphaFoldDB" id="A0A2V2YS79"/>
<protein>
    <recommendedName>
        <fullName evidence="3">Transposase IS66 family protein</fullName>
    </recommendedName>
</protein>
<gene>
    <name evidence="1" type="ORF">DFQ01_11012</name>
</gene>
<comment type="caution">
    <text evidence="1">The sequence shown here is derived from an EMBL/GenBank/DDBJ whole genome shotgun (WGS) entry which is preliminary data.</text>
</comment>
<evidence type="ECO:0000313" key="2">
    <source>
        <dbReference type="Proteomes" id="UP000246635"/>
    </source>
</evidence>
<dbReference type="Proteomes" id="UP000246635">
    <property type="component" value="Unassembled WGS sequence"/>
</dbReference>
<sequence>MLLPKNRITPKEKIYFRPEFEHCLHCGESSREVIQPGKRTSRPFMRLSKYGAWIMHALIQIATIKIPTTNLEKWNRL</sequence>
<evidence type="ECO:0000313" key="1">
    <source>
        <dbReference type="EMBL" id="PWW01123.1"/>
    </source>
</evidence>
<evidence type="ECO:0008006" key="3">
    <source>
        <dbReference type="Google" id="ProtNLM"/>
    </source>
</evidence>
<reference evidence="1 2" key="1">
    <citation type="submission" date="2018-05" db="EMBL/GenBank/DDBJ databases">
        <title>Genomic Encyclopedia of Type Strains, Phase III (KMG-III): the genomes of soil and plant-associated and newly described type strains.</title>
        <authorList>
            <person name="Whitman W."/>
        </authorList>
    </citation>
    <scope>NUCLEOTIDE SEQUENCE [LARGE SCALE GENOMIC DNA]</scope>
    <source>
        <strain evidence="1 2">CECT 5696</strain>
    </source>
</reference>
<organism evidence="1 2">
    <name type="scientific">Paenibacillus cellulosilyticus</name>
    <dbReference type="NCBI Taxonomy" id="375489"/>
    <lineage>
        <taxon>Bacteria</taxon>
        <taxon>Bacillati</taxon>
        <taxon>Bacillota</taxon>
        <taxon>Bacilli</taxon>
        <taxon>Bacillales</taxon>
        <taxon>Paenibacillaceae</taxon>
        <taxon>Paenibacillus</taxon>
    </lineage>
</organism>